<dbReference type="EMBL" id="WTPW01003682">
    <property type="protein sequence ID" value="KAF0335168.1"/>
    <property type="molecule type" value="Genomic_DNA"/>
</dbReference>
<feature type="region of interest" description="Disordered" evidence="1">
    <location>
        <begin position="1"/>
        <end position="56"/>
    </location>
</feature>
<evidence type="ECO:0000313" key="2">
    <source>
        <dbReference type="EMBL" id="KAF0335168.1"/>
    </source>
</evidence>
<evidence type="ECO:0000256" key="1">
    <source>
        <dbReference type="SAM" id="MobiDB-lite"/>
    </source>
</evidence>
<accession>A0A8H3WSG8</accession>
<gene>
    <name evidence="2" type="ORF">F8M41_016721</name>
</gene>
<keyword evidence="3" id="KW-1185">Reference proteome</keyword>
<reference evidence="2 3" key="1">
    <citation type="journal article" date="2019" name="Environ. Microbiol.">
        <title>At the nexus of three kingdoms: the genome of the mycorrhizal fungus Gigaspora margarita provides insights into plant, endobacterial and fungal interactions.</title>
        <authorList>
            <person name="Venice F."/>
            <person name="Ghignone S."/>
            <person name="Salvioli di Fossalunga A."/>
            <person name="Amselem J."/>
            <person name="Novero M."/>
            <person name="Xianan X."/>
            <person name="Sedzielewska Toro K."/>
            <person name="Morin E."/>
            <person name="Lipzen A."/>
            <person name="Grigoriev I.V."/>
            <person name="Henrissat B."/>
            <person name="Martin F.M."/>
            <person name="Bonfante P."/>
        </authorList>
    </citation>
    <scope>NUCLEOTIDE SEQUENCE [LARGE SCALE GENOMIC DNA]</scope>
    <source>
        <strain evidence="2 3">BEG34</strain>
    </source>
</reference>
<dbReference type="AlphaFoldDB" id="A0A8H3WSG8"/>
<organism evidence="2 3">
    <name type="scientific">Gigaspora margarita</name>
    <dbReference type="NCBI Taxonomy" id="4874"/>
    <lineage>
        <taxon>Eukaryota</taxon>
        <taxon>Fungi</taxon>
        <taxon>Fungi incertae sedis</taxon>
        <taxon>Mucoromycota</taxon>
        <taxon>Glomeromycotina</taxon>
        <taxon>Glomeromycetes</taxon>
        <taxon>Diversisporales</taxon>
        <taxon>Gigasporaceae</taxon>
        <taxon>Gigaspora</taxon>
    </lineage>
</organism>
<name>A0A8H3WSG8_GIGMA</name>
<protein>
    <submittedName>
        <fullName evidence="2">Uncharacterized protein</fullName>
    </submittedName>
</protein>
<evidence type="ECO:0000313" key="3">
    <source>
        <dbReference type="Proteomes" id="UP000439903"/>
    </source>
</evidence>
<feature type="compositionally biased region" description="Basic and acidic residues" evidence="1">
    <location>
        <begin position="8"/>
        <end position="19"/>
    </location>
</feature>
<comment type="caution">
    <text evidence="2">The sequence shown here is derived from an EMBL/GenBank/DDBJ whole genome shotgun (WGS) entry which is preliminary data.</text>
</comment>
<sequence length="210" mass="24745">MIYSVSRILKEKKEKEAKKQTKQTKGKSVPKVEGLPPDSSTGQAEESRASQPKLGTVIRQRLSDWKQEIKKANEFKDPKITDKFKYFRERLNQIENQFNYILSMTEEQMEESLKNAEKTLKIKIPKNTKTKRETVYKYLKGLADNNNRTIYEQKKKIKEIEKEYKRDTSAAVTINREQFERMLLWNQKNILSNLVQGVAPFQNKQLDKPL</sequence>
<dbReference type="Proteomes" id="UP000439903">
    <property type="component" value="Unassembled WGS sequence"/>
</dbReference>
<proteinExistence type="predicted"/>